<evidence type="ECO:0000313" key="1">
    <source>
        <dbReference type="EMBL" id="SQA96747.1"/>
    </source>
</evidence>
<sequence>MVKSLVVVVIFFARIPCKNQGEKTLPLKPRAGQGHMSGNSQTNSKCHYLCKVVSIEKLQGWGESVSLAIKEANYKNILHSGLMNTECKIF</sequence>
<dbReference type="Proteomes" id="UP000251197">
    <property type="component" value="Unassembled WGS sequence"/>
</dbReference>
<evidence type="ECO:0000313" key="2">
    <source>
        <dbReference type="Proteomes" id="UP000251197"/>
    </source>
</evidence>
<organism evidence="1 2">
    <name type="scientific">Cedecea neteri</name>
    <dbReference type="NCBI Taxonomy" id="158822"/>
    <lineage>
        <taxon>Bacteria</taxon>
        <taxon>Pseudomonadati</taxon>
        <taxon>Pseudomonadota</taxon>
        <taxon>Gammaproteobacteria</taxon>
        <taxon>Enterobacterales</taxon>
        <taxon>Enterobacteriaceae</taxon>
        <taxon>Cedecea</taxon>
    </lineage>
</organism>
<reference evidence="1 2" key="1">
    <citation type="submission" date="2018-06" db="EMBL/GenBank/DDBJ databases">
        <authorList>
            <consortium name="Pathogen Informatics"/>
            <person name="Doyle S."/>
        </authorList>
    </citation>
    <scope>NUCLEOTIDE SEQUENCE [LARGE SCALE GENOMIC DNA]</scope>
    <source>
        <strain evidence="1 2">NCTC12120</strain>
    </source>
</reference>
<protein>
    <submittedName>
        <fullName evidence="1">Uncharacterized protein</fullName>
    </submittedName>
</protein>
<proteinExistence type="predicted"/>
<accession>A0A2X2T2X0</accession>
<dbReference type="AlphaFoldDB" id="A0A2X2T2X0"/>
<gene>
    <name evidence="1" type="ORF">NCTC12120_00507</name>
</gene>
<name>A0A2X2T2X0_9ENTR</name>
<dbReference type="EMBL" id="UAVU01000003">
    <property type="protein sequence ID" value="SQA96747.1"/>
    <property type="molecule type" value="Genomic_DNA"/>
</dbReference>